<accession>A0A6C0CYB4</accession>
<evidence type="ECO:0000313" key="4">
    <source>
        <dbReference type="EMBL" id="QHT09152.1"/>
    </source>
</evidence>
<dbReference type="InterPro" id="IPR050750">
    <property type="entry name" value="C5-MTase"/>
</dbReference>
<evidence type="ECO:0000256" key="3">
    <source>
        <dbReference type="ARBA" id="ARBA00022691"/>
    </source>
</evidence>
<dbReference type="Pfam" id="PF00145">
    <property type="entry name" value="DNA_methylase"/>
    <property type="match status" value="1"/>
</dbReference>
<sequence length="307" mass="35924">MLKIGTDCSGIEAPIEAMKKISCKYNINFKHMFSSEIDKFAIKYIKANHNPEYLFDDIKNRIINDVPDIDIYVAGFPCQPYSRANKFKLEVDPRTDLFHDCAKVIHERHPKIFILENVKTLVTLRDGYYFDKILESLNKNNRYHIHYKIINSKDYGIPQCRERLYIIGISREHSKDIFKFPDKIKMNQITSFVDKKNKSIDEIKECNIELFNNIPKDSVFIDIGFRKAKFPKSNKWAPCITAQPNMWCVPMNRKASVDEYLKLQGFPLSVNRPISDHQMKKKIGNSMTVDVIELLLINCLKSIHIIR</sequence>
<dbReference type="GO" id="GO:0032259">
    <property type="term" value="P:methylation"/>
    <property type="evidence" value="ECO:0007669"/>
    <property type="project" value="UniProtKB-KW"/>
</dbReference>
<dbReference type="AlphaFoldDB" id="A0A6C0CYB4"/>
<protein>
    <recommendedName>
        <fullName evidence="5">DNA (cytosine-5-)-methyltransferase</fullName>
    </recommendedName>
</protein>
<dbReference type="PANTHER" id="PTHR46098">
    <property type="entry name" value="TRNA (CYTOSINE(38)-C(5))-METHYLTRANSFERASE"/>
    <property type="match status" value="1"/>
</dbReference>
<dbReference type="InterPro" id="IPR029063">
    <property type="entry name" value="SAM-dependent_MTases_sf"/>
</dbReference>
<evidence type="ECO:0008006" key="5">
    <source>
        <dbReference type="Google" id="ProtNLM"/>
    </source>
</evidence>
<evidence type="ECO:0000256" key="2">
    <source>
        <dbReference type="ARBA" id="ARBA00022679"/>
    </source>
</evidence>
<dbReference type="Gene3D" id="3.90.120.10">
    <property type="entry name" value="DNA Methylase, subunit A, domain 2"/>
    <property type="match status" value="1"/>
</dbReference>
<keyword evidence="1" id="KW-0489">Methyltransferase</keyword>
<name>A0A6C0CYB4_9ZZZZ</name>
<dbReference type="PRINTS" id="PR00105">
    <property type="entry name" value="C5METTRFRASE"/>
</dbReference>
<keyword evidence="3" id="KW-0949">S-adenosyl-L-methionine</keyword>
<dbReference type="GO" id="GO:0008168">
    <property type="term" value="F:methyltransferase activity"/>
    <property type="evidence" value="ECO:0007669"/>
    <property type="project" value="UniProtKB-KW"/>
</dbReference>
<dbReference type="EMBL" id="MN739508">
    <property type="protein sequence ID" value="QHT09152.1"/>
    <property type="molecule type" value="Genomic_DNA"/>
</dbReference>
<dbReference type="PROSITE" id="PS51679">
    <property type="entry name" value="SAM_MT_C5"/>
    <property type="match status" value="1"/>
</dbReference>
<reference evidence="4" key="1">
    <citation type="journal article" date="2020" name="Nature">
        <title>Giant virus diversity and host interactions through global metagenomics.</title>
        <authorList>
            <person name="Schulz F."/>
            <person name="Roux S."/>
            <person name="Paez-Espino D."/>
            <person name="Jungbluth S."/>
            <person name="Walsh D.A."/>
            <person name="Denef V.J."/>
            <person name="McMahon K.D."/>
            <person name="Konstantinidis K.T."/>
            <person name="Eloe-Fadrosh E.A."/>
            <person name="Kyrpides N.C."/>
            <person name="Woyke T."/>
        </authorList>
    </citation>
    <scope>NUCLEOTIDE SEQUENCE</scope>
    <source>
        <strain evidence="4">GVMAG-M-3300023110-24</strain>
    </source>
</reference>
<dbReference type="PANTHER" id="PTHR46098:SF1">
    <property type="entry name" value="TRNA (CYTOSINE(38)-C(5))-METHYLTRANSFERASE"/>
    <property type="match status" value="1"/>
</dbReference>
<evidence type="ECO:0000256" key="1">
    <source>
        <dbReference type="ARBA" id="ARBA00022603"/>
    </source>
</evidence>
<dbReference type="SUPFAM" id="SSF53335">
    <property type="entry name" value="S-adenosyl-L-methionine-dependent methyltransferases"/>
    <property type="match status" value="1"/>
</dbReference>
<proteinExistence type="predicted"/>
<dbReference type="Gene3D" id="3.40.50.150">
    <property type="entry name" value="Vaccinia Virus protein VP39"/>
    <property type="match status" value="1"/>
</dbReference>
<organism evidence="4">
    <name type="scientific">viral metagenome</name>
    <dbReference type="NCBI Taxonomy" id="1070528"/>
    <lineage>
        <taxon>unclassified sequences</taxon>
        <taxon>metagenomes</taxon>
        <taxon>organismal metagenomes</taxon>
    </lineage>
</organism>
<dbReference type="InterPro" id="IPR001525">
    <property type="entry name" value="C5_MeTfrase"/>
</dbReference>
<keyword evidence="2" id="KW-0808">Transferase</keyword>
<dbReference type="NCBIfam" id="TIGR00675">
    <property type="entry name" value="dcm"/>
    <property type="match status" value="1"/>
</dbReference>